<feature type="transmembrane region" description="Helical" evidence="6">
    <location>
        <begin position="21"/>
        <end position="43"/>
    </location>
</feature>
<keyword evidence="5 6" id="KW-0472">Membrane</keyword>
<keyword evidence="2" id="KW-1003">Cell membrane</keyword>
<dbReference type="EMBL" id="FR872582">
    <property type="protein sequence ID" value="CCB89034.1"/>
    <property type="molecule type" value="Genomic_DNA"/>
</dbReference>
<evidence type="ECO:0000313" key="8">
    <source>
        <dbReference type="EMBL" id="CCB89034.1"/>
    </source>
</evidence>
<evidence type="ECO:0000256" key="4">
    <source>
        <dbReference type="ARBA" id="ARBA00022989"/>
    </source>
</evidence>
<dbReference type="CDD" id="cd00293">
    <property type="entry name" value="USP-like"/>
    <property type="match status" value="1"/>
</dbReference>
<dbReference type="Pfam" id="PF13520">
    <property type="entry name" value="AA_permease_2"/>
    <property type="match status" value="1"/>
</dbReference>
<feature type="transmembrane region" description="Helical" evidence="6">
    <location>
        <begin position="415"/>
        <end position="437"/>
    </location>
</feature>
<dbReference type="Proteomes" id="UP000000496">
    <property type="component" value="Chromosome gsn.131"/>
</dbReference>
<evidence type="ECO:0000256" key="5">
    <source>
        <dbReference type="ARBA" id="ARBA00023136"/>
    </source>
</evidence>
<dbReference type="InterPro" id="IPR006016">
    <property type="entry name" value="UspA"/>
</dbReference>
<keyword evidence="9" id="KW-1185">Reference proteome</keyword>
<dbReference type="STRING" id="331113.SNE_A11570"/>
<evidence type="ECO:0000256" key="1">
    <source>
        <dbReference type="ARBA" id="ARBA00004651"/>
    </source>
</evidence>
<dbReference type="HOGENOM" id="CLU_007946_15_12_0"/>
<feature type="transmembrane region" description="Helical" evidence="6">
    <location>
        <begin position="299"/>
        <end position="324"/>
    </location>
</feature>
<dbReference type="Pfam" id="PF00582">
    <property type="entry name" value="Usp"/>
    <property type="match status" value="1"/>
</dbReference>
<reference evidence="8 9" key="2">
    <citation type="journal article" date="2011" name="Mol. Biol. Evol.">
        <title>Unity in variety--the pan-genome of the Chlamydiae.</title>
        <authorList>
            <person name="Collingro A."/>
            <person name="Tischler P."/>
            <person name="Weinmaier T."/>
            <person name="Penz T."/>
            <person name="Heinz E."/>
            <person name="Brunham R.C."/>
            <person name="Read T.D."/>
            <person name="Bavoil P.M."/>
            <person name="Sachse K."/>
            <person name="Kahane S."/>
            <person name="Friedman M.G."/>
            <person name="Rattei T."/>
            <person name="Myers G.S."/>
            <person name="Horn M."/>
        </authorList>
    </citation>
    <scope>NUCLEOTIDE SEQUENCE [LARGE SCALE GENOMIC DNA]</scope>
    <source>
        <strain evidence="9">ATCC VR-1471 / Z</strain>
    </source>
</reference>
<organism evidence="8 9">
    <name type="scientific">Simkania negevensis (strain ATCC VR-1471 / DSM 27360 / Z)</name>
    <dbReference type="NCBI Taxonomy" id="331113"/>
    <lineage>
        <taxon>Bacteria</taxon>
        <taxon>Pseudomonadati</taxon>
        <taxon>Chlamydiota</taxon>
        <taxon>Chlamydiia</taxon>
        <taxon>Parachlamydiales</taxon>
        <taxon>Simkaniaceae</taxon>
        <taxon>Simkania</taxon>
    </lineage>
</organism>
<feature type="transmembrane region" description="Helical" evidence="6">
    <location>
        <begin position="245"/>
        <end position="268"/>
    </location>
</feature>
<keyword evidence="3 6" id="KW-0812">Transmembrane</keyword>
<dbReference type="KEGG" id="sng:SNE_A11570"/>
<feature type="transmembrane region" description="Helical" evidence="6">
    <location>
        <begin position="49"/>
        <end position="75"/>
    </location>
</feature>
<evidence type="ECO:0000259" key="7">
    <source>
        <dbReference type="Pfam" id="PF00582"/>
    </source>
</evidence>
<dbReference type="InterPro" id="IPR014729">
    <property type="entry name" value="Rossmann-like_a/b/a_fold"/>
</dbReference>
<dbReference type="AlphaFoldDB" id="F8L8B1"/>
<dbReference type="Gene3D" id="3.40.50.620">
    <property type="entry name" value="HUPs"/>
    <property type="match status" value="1"/>
</dbReference>
<dbReference type="InterPro" id="IPR050367">
    <property type="entry name" value="APC_superfamily"/>
</dbReference>
<gene>
    <name evidence="8" type="ordered locus">SNE_A11570</name>
</gene>
<dbReference type="PANTHER" id="PTHR42770">
    <property type="entry name" value="AMINO ACID TRANSPORTER-RELATED"/>
    <property type="match status" value="1"/>
</dbReference>
<dbReference type="RefSeq" id="WP_013943501.1">
    <property type="nucleotide sequence ID" value="NC_015713.1"/>
</dbReference>
<feature type="transmembrane region" description="Helical" evidence="6">
    <location>
        <begin position="165"/>
        <end position="186"/>
    </location>
</feature>
<feature type="transmembrane region" description="Helical" evidence="6">
    <location>
        <begin position="211"/>
        <end position="233"/>
    </location>
</feature>
<dbReference type="Gene3D" id="1.20.1740.10">
    <property type="entry name" value="Amino acid/polyamine transporter I"/>
    <property type="match status" value="1"/>
</dbReference>
<name>F8L8B1_SIMNZ</name>
<dbReference type="PANTHER" id="PTHR42770:SF11">
    <property type="entry name" value="INNER MEMBRANE TRANSPORT PROTEIN YBAT"/>
    <property type="match status" value="1"/>
</dbReference>
<keyword evidence="4 6" id="KW-1133">Transmembrane helix</keyword>
<sequence length="636" mass="69824">MDSKKTRESRTQIDKGSFKRVLNVGDLFAVGYGDLGSSIYYALGITAMFSLGAAPISLALAGLVFACTALSYAELSSMLKDTGGSATYARYAFNDLISFIAGWALLLDFIVTIAISSYSIGPYLSFFFGPLKEPAYKIGLTVLIIISLFIINYRGSKGSARMSWFLTTLTLCTQLIIIVIGAIWLVKIPDLFEHLRIGVQDPIWSPSWDGFWKGTAMAMVAYTGIESMAQLSGEAKSPAKTVPKAMMLAMGMLLVVYIGISLVALSAVNPQVLSTDYLEDPIAGIVSVLPFGSKLLGGWVGLLAAIILYVASNAGLIGASRLSFNMGEHYQVPRYVYRLHPRYKSPYVSLAIFAVLAICIVIASRGRLTFLADLYNFGAMLAFFMTHLSLVILRIRKPEDKRPFRAPFNIRFKKFDLPITGILGGIATFATWILVVITKPDGRYLGIAWLTIGLLMYFFYRKKQDLSAMGTVEVEKIKIPDYQASKYQNILVPTRGGRETETVQMACEIAKIHGAKVTALHVIEVPFSLPLETPLYHRTIVAESILKRAEAIGREFNIRMDLKVINARAVDVAITDLVEKEHYDLLVMGTTMTKGGTAKGYGGVVERILKNATCPVWLCFSAPHSPFKKTVPTTSA</sequence>
<comment type="subcellular location">
    <subcellularLocation>
        <location evidence="1">Cell membrane</location>
        <topology evidence="1">Multi-pass membrane protein</topology>
    </subcellularLocation>
</comment>
<dbReference type="eggNOG" id="COG0531">
    <property type="taxonomic scope" value="Bacteria"/>
</dbReference>
<reference key="1">
    <citation type="journal article" date="2011" name="Mol. Biol. Evol.">
        <title>Unity in variety -- the pan-genome of the Chlamydiae.</title>
        <authorList>
            <person name="Collingro A."/>
            <person name="Tischler P."/>
            <person name="Weinmaier T."/>
            <person name="Penz T."/>
            <person name="Heinz E."/>
            <person name="Brunham R.C."/>
            <person name="Read T.D."/>
            <person name="Bavoil P.M."/>
            <person name="Sachse K."/>
            <person name="Kahane S."/>
            <person name="Friedman M.G."/>
            <person name="Rattei T."/>
            <person name="Myers G.S.A."/>
            <person name="Horn M."/>
        </authorList>
    </citation>
    <scope>NUCLEOTIDE SEQUENCE</scope>
    <source>
        <strain>Z</strain>
    </source>
</reference>
<protein>
    <submittedName>
        <fullName evidence="8">Putative amino acid permease</fullName>
    </submittedName>
</protein>
<feature type="domain" description="UspA" evidence="7">
    <location>
        <begin position="487"/>
        <end position="618"/>
    </location>
</feature>
<dbReference type="GO" id="GO:0022857">
    <property type="term" value="F:transmembrane transporter activity"/>
    <property type="evidence" value="ECO:0007669"/>
    <property type="project" value="InterPro"/>
</dbReference>
<dbReference type="InterPro" id="IPR002293">
    <property type="entry name" value="AA/rel_permease1"/>
</dbReference>
<feature type="transmembrane region" description="Helical" evidence="6">
    <location>
        <begin position="135"/>
        <end position="153"/>
    </location>
</feature>
<feature type="transmembrane region" description="Helical" evidence="6">
    <location>
        <begin position="345"/>
        <end position="363"/>
    </location>
</feature>
<evidence type="ECO:0000313" key="9">
    <source>
        <dbReference type="Proteomes" id="UP000000496"/>
    </source>
</evidence>
<dbReference type="GO" id="GO:0005886">
    <property type="term" value="C:plasma membrane"/>
    <property type="evidence" value="ECO:0007669"/>
    <property type="project" value="UniProtKB-SubCell"/>
</dbReference>
<accession>F8L8B1</accession>
<feature type="transmembrane region" description="Helical" evidence="6">
    <location>
        <begin position="443"/>
        <end position="460"/>
    </location>
</feature>
<feature type="transmembrane region" description="Helical" evidence="6">
    <location>
        <begin position="96"/>
        <end position="115"/>
    </location>
</feature>
<feature type="transmembrane region" description="Helical" evidence="6">
    <location>
        <begin position="375"/>
        <end position="395"/>
    </location>
</feature>
<dbReference type="SUPFAM" id="SSF52402">
    <property type="entry name" value="Adenine nucleotide alpha hydrolases-like"/>
    <property type="match status" value="1"/>
</dbReference>
<proteinExistence type="predicted"/>
<evidence type="ECO:0000256" key="2">
    <source>
        <dbReference type="ARBA" id="ARBA00022475"/>
    </source>
</evidence>
<evidence type="ECO:0000256" key="3">
    <source>
        <dbReference type="ARBA" id="ARBA00022692"/>
    </source>
</evidence>
<dbReference type="eggNOG" id="COG0589">
    <property type="taxonomic scope" value="Bacteria"/>
</dbReference>
<evidence type="ECO:0000256" key="6">
    <source>
        <dbReference type="SAM" id="Phobius"/>
    </source>
</evidence>
<dbReference type="OrthoDB" id="178667at2"/>